<dbReference type="EMBL" id="JASAYT010000013">
    <property type="protein sequence ID" value="MDP8174823.1"/>
    <property type="molecule type" value="Genomic_DNA"/>
</dbReference>
<keyword evidence="1" id="KW-0472">Membrane</keyword>
<feature type="transmembrane region" description="Helical" evidence="1">
    <location>
        <begin position="15"/>
        <end position="36"/>
    </location>
</feature>
<evidence type="ECO:0000313" key="2">
    <source>
        <dbReference type="EMBL" id="MDP8173239.1"/>
    </source>
</evidence>
<keyword evidence="1" id="KW-0812">Transmembrane</keyword>
<evidence type="ECO:0000256" key="1">
    <source>
        <dbReference type="SAM" id="Phobius"/>
    </source>
</evidence>
<feature type="transmembrane region" description="Helical" evidence="1">
    <location>
        <begin position="56"/>
        <end position="82"/>
    </location>
</feature>
<name>A0AAJ6NDH9_9PAST</name>
<dbReference type="AlphaFoldDB" id="A0AAJ6NDH9"/>
<evidence type="ECO:0000313" key="3">
    <source>
        <dbReference type="EMBL" id="MDP8174823.1"/>
    </source>
</evidence>
<proteinExistence type="predicted"/>
<dbReference type="EMBL" id="JASAYQ010000012">
    <property type="protein sequence ID" value="MDP8173239.1"/>
    <property type="molecule type" value="Genomic_DNA"/>
</dbReference>
<dbReference type="Proteomes" id="UP001236239">
    <property type="component" value="Unassembled WGS sequence"/>
</dbReference>
<reference evidence="3" key="1">
    <citation type="journal article" date="2023" name="Front. Microbiol.">
        <title>Phylogeography and host specificity of Pasteurellaceae pathogenic to sea-farmed fish in the north-east Atlantic.</title>
        <authorList>
            <person name="Gulla S."/>
            <person name="Colquhoun D.J."/>
            <person name="Olsen A.B."/>
            <person name="Spilsberg B."/>
            <person name="Lagesen K."/>
            <person name="Aakesson C.P."/>
            <person name="Strom S."/>
            <person name="Manji F."/>
            <person name="Birkbeck T.H."/>
            <person name="Nilsen H.K."/>
        </authorList>
    </citation>
    <scope>NUCLEOTIDE SEQUENCE</scope>
    <source>
        <strain evidence="3">98B1</strain>
        <strain evidence="2">TW16_20</strain>
    </source>
</reference>
<dbReference type="RefSeq" id="WP_306374719.1">
    <property type="nucleotide sequence ID" value="NZ_JASAYK010000008.1"/>
</dbReference>
<protein>
    <submittedName>
        <fullName evidence="3">DUF2254 domain-containing protein</fullName>
    </submittedName>
</protein>
<accession>A0AAJ6NDH9</accession>
<dbReference type="InterPro" id="IPR018723">
    <property type="entry name" value="DUF2254_membrane"/>
</dbReference>
<dbReference type="Pfam" id="PF10011">
    <property type="entry name" value="DUF2254"/>
    <property type="match status" value="1"/>
</dbReference>
<comment type="caution">
    <text evidence="3">The sequence shown here is derived from an EMBL/GenBank/DDBJ whole genome shotgun (WGS) entry which is preliminary data.</text>
</comment>
<evidence type="ECO:0000313" key="4">
    <source>
        <dbReference type="Proteomes" id="UP001231736"/>
    </source>
</evidence>
<keyword evidence="1" id="KW-1133">Transmembrane helix</keyword>
<feature type="transmembrane region" description="Helical" evidence="1">
    <location>
        <begin position="132"/>
        <end position="153"/>
    </location>
</feature>
<organism evidence="3 4">
    <name type="scientific">Phocoenobacter skyensis</name>
    <dbReference type="NCBI Taxonomy" id="97481"/>
    <lineage>
        <taxon>Bacteria</taxon>
        <taxon>Pseudomonadati</taxon>
        <taxon>Pseudomonadota</taxon>
        <taxon>Gammaproteobacteria</taxon>
        <taxon>Pasteurellales</taxon>
        <taxon>Pasteurellaceae</taxon>
        <taxon>Phocoenobacter</taxon>
    </lineage>
</organism>
<feature type="transmembrane region" description="Helical" evidence="1">
    <location>
        <begin position="103"/>
        <end position="126"/>
    </location>
</feature>
<sequence length="418" mass="46775">MYRFLLWLKQPSNTLWVKPTLGALLALIIAFSSYWIDRWLPAQTLPKISIDIVDDLLNIIASSMLAVSTFSLSIMIAAFSSVASNATPRATELIIADGTTRTAISSFLSAFIYAVIAKILLGLGIFGTNGLFILFGCIVILLLYLVVVLIRWVQTLSGLGRLKNTLDRIQQKATESLRYYRNNPNLGTAAKITDLKQVRSIYSQKIGYLININLSGLQHWAEDNDCSLHIMVRVGNWLMPNKAMVLVQRDHFQDIDFDEINRFFIVDSQRKFEQDPSFGLSVLSEVAQRALSPAINDSGTALTVLATLAQLLIERPIEKEDDRYFDRLSIVPLDEGIFIEESIAPIARDGATNINIGIAILKTLATIYHQAPTVELSLAAQKEAENTLQRSIEILSFENDKRLISDVYQQLFGYKLSQ</sequence>
<dbReference type="Proteomes" id="UP001231736">
    <property type="component" value="Unassembled WGS sequence"/>
</dbReference>
<gene>
    <name evidence="2" type="ORF">QJU93_07705</name>
    <name evidence="3" type="ORF">QJU97_05050</name>
</gene>